<evidence type="ECO:0000313" key="1">
    <source>
        <dbReference type="EMBL" id="GAG34207.1"/>
    </source>
</evidence>
<proteinExistence type="predicted"/>
<organism evidence="1">
    <name type="scientific">marine sediment metagenome</name>
    <dbReference type="NCBI Taxonomy" id="412755"/>
    <lineage>
        <taxon>unclassified sequences</taxon>
        <taxon>metagenomes</taxon>
        <taxon>ecological metagenomes</taxon>
    </lineage>
</organism>
<comment type="caution">
    <text evidence="1">The sequence shown here is derived from an EMBL/GenBank/DDBJ whole genome shotgun (WGS) entry which is preliminary data.</text>
</comment>
<dbReference type="AlphaFoldDB" id="X0XFL2"/>
<reference evidence="1" key="1">
    <citation type="journal article" date="2014" name="Front. Microbiol.">
        <title>High frequency of phylogenetically diverse reductive dehalogenase-homologous genes in deep subseafloor sedimentary metagenomes.</title>
        <authorList>
            <person name="Kawai M."/>
            <person name="Futagami T."/>
            <person name="Toyoda A."/>
            <person name="Takaki Y."/>
            <person name="Nishi S."/>
            <person name="Hori S."/>
            <person name="Arai W."/>
            <person name="Tsubouchi T."/>
            <person name="Morono Y."/>
            <person name="Uchiyama I."/>
            <person name="Ito T."/>
            <person name="Fujiyama A."/>
            <person name="Inagaki F."/>
            <person name="Takami H."/>
        </authorList>
    </citation>
    <scope>NUCLEOTIDE SEQUENCE</scope>
    <source>
        <strain evidence="1">Expedition CK06-06</strain>
    </source>
</reference>
<accession>X0XFL2</accession>
<protein>
    <submittedName>
        <fullName evidence="1">Uncharacterized protein</fullName>
    </submittedName>
</protein>
<name>X0XFL2_9ZZZZ</name>
<sequence>LVLKKGKDMINEFLKKEKDHFKGNIAIISGITVNTPGIDHFILKEISYANN</sequence>
<feature type="non-terminal residue" evidence="1">
    <location>
        <position position="1"/>
    </location>
</feature>
<dbReference type="EMBL" id="BARS01046904">
    <property type="protein sequence ID" value="GAG34207.1"/>
    <property type="molecule type" value="Genomic_DNA"/>
</dbReference>
<gene>
    <name evidence="1" type="ORF">S01H1_70521</name>
</gene>